<dbReference type="Proteomes" id="UP000036681">
    <property type="component" value="Unplaced"/>
</dbReference>
<dbReference type="AlphaFoldDB" id="A0A0M3HJ99"/>
<organism evidence="1 2">
    <name type="scientific">Ascaris lumbricoides</name>
    <name type="common">Giant roundworm</name>
    <dbReference type="NCBI Taxonomy" id="6252"/>
    <lineage>
        <taxon>Eukaryota</taxon>
        <taxon>Metazoa</taxon>
        <taxon>Ecdysozoa</taxon>
        <taxon>Nematoda</taxon>
        <taxon>Chromadorea</taxon>
        <taxon>Rhabditida</taxon>
        <taxon>Spirurina</taxon>
        <taxon>Ascaridomorpha</taxon>
        <taxon>Ascaridoidea</taxon>
        <taxon>Ascarididae</taxon>
        <taxon>Ascaris</taxon>
    </lineage>
</organism>
<name>A0A0M3HJ99_ASCLU</name>
<accession>A0A0M3HJ99</accession>
<evidence type="ECO:0000313" key="2">
    <source>
        <dbReference type="WBParaSite" id="ALUE_0000159401-mRNA-1"/>
    </source>
</evidence>
<sequence length="34" mass="3746">MKNMNKGCSVNDCKQRNNSITISLSRVKSSSAED</sequence>
<evidence type="ECO:0000313" key="1">
    <source>
        <dbReference type="Proteomes" id="UP000036681"/>
    </source>
</evidence>
<proteinExistence type="predicted"/>
<keyword evidence="1" id="KW-1185">Reference proteome</keyword>
<reference evidence="2" key="1">
    <citation type="submission" date="2017-02" db="UniProtKB">
        <authorList>
            <consortium name="WormBaseParasite"/>
        </authorList>
    </citation>
    <scope>IDENTIFICATION</scope>
</reference>
<protein>
    <submittedName>
        <fullName evidence="2">Uncharacterized protein</fullName>
    </submittedName>
</protein>
<dbReference type="WBParaSite" id="ALUE_0000159401-mRNA-1">
    <property type="protein sequence ID" value="ALUE_0000159401-mRNA-1"/>
    <property type="gene ID" value="ALUE_0000159401"/>
</dbReference>